<feature type="region of interest" description="Disordered" evidence="14">
    <location>
        <begin position="1"/>
        <end position="25"/>
    </location>
</feature>
<dbReference type="CDD" id="cd03593">
    <property type="entry name" value="CLECT_NK_receptors_like"/>
    <property type="match status" value="1"/>
</dbReference>
<keyword evidence="9" id="KW-1015">Disulfide bond</keyword>
<accession>G1PCE6</accession>
<evidence type="ECO:0000313" key="18">
    <source>
        <dbReference type="Proteomes" id="UP000001074"/>
    </source>
</evidence>
<dbReference type="FunCoup" id="G1PCE6">
    <property type="interactions" value="203"/>
</dbReference>
<evidence type="ECO:0000256" key="5">
    <source>
        <dbReference type="ARBA" id="ARBA00022734"/>
    </source>
</evidence>
<sequence length="267" mass="30492">MQDEDLYTSLQWDTPTPHPSQKHQSSTKCSGTWCLMMVISCIFCVGSLTASIFLGIKFFQVSAIAKKQQEKLMQQDRALLNFTQWQKNHGLQIKYCQTLMQNFSRSDTDHQGADAQCRSCPLVVSTLPLGELGSATTPCPDNWIQNGKSCYHVFESWNNWETSKEDCLKEGSSLLQIDSKEEMEFITDSLRKIKSAHDYWVGLSQDGPSQPWFWQDGSTPSPDLLPTKRPQSTHQLCGYFRNKVLSSANCTVWKYFICEKYTLRSPD</sequence>
<dbReference type="InterPro" id="IPR016187">
    <property type="entry name" value="CTDL_fold"/>
</dbReference>
<gene>
    <name evidence="17" type="primary">CLEC9A</name>
</gene>
<evidence type="ECO:0000256" key="15">
    <source>
        <dbReference type="SAM" id="Phobius"/>
    </source>
</evidence>
<dbReference type="Gene3D" id="3.10.100.10">
    <property type="entry name" value="Mannose-Binding Protein A, subunit A"/>
    <property type="match status" value="1"/>
</dbReference>
<evidence type="ECO:0000256" key="6">
    <source>
        <dbReference type="ARBA" id="ARBA00022968"/>
    </source>
</evidence>
<dbReference type="SUPFAM" id="SSF56436">
    <property type="entry name" value="C-type lectin-like"/>
    <property type="match status" value="1"/>
</dbReference>
<dbReference type="GO" id="GO:0009986">
    <property type="term" value="C:cell surface"/>
    <property type="evidence" value="ECO:0007669"/>
    <property type="project" value="Ensembl"/>
</dbReference>
<evidence type="ECO:0000256" key="10">
    <source>
        <dbReference type="ARBA" id="ARBA00023170"/>
    </source>
</evidence>
<comment type="subcellular location">
    <subcellularLocation>
        <location evidence="1">Membrane</location>
        <topology evidence="1">Single-pass type II membrane protein</topology>
    </subcellularLocation>
</comment>
<name>G1PCE6_MYOLU</name>
<dbReference type="GO" id="GO:0006898">
    <property type="term" value="P:receptor-mediated endocytosis"/>
    <property type="evidence" value="ECO:0007669"/>
    <property type="project" value="Ensembl"/>
</dbReference>
<evidence type="ECO:0000256" key="13">
    <source>
        <dbReference type="ARBA" id="ARBA00074639"/>
    </source>
</evidence>
<dbReference type="InterPro" id="IPR043315">
    <property type="entry name" value="CLEC9A"/>
</dbReference>
<dbReference type="AlphaFoldDB" id="G1PCE6"/>
<evidence type="ECO:0000256" key="9">
    <source>
        <dbReference type="ARBA" id="ARBA00023157"/>
    </source>
</evidence>
<evidence type="ECO:0000256" key="1">
    <source>
        <dbReference type="ARBA" id="ARBA00004606"/>
    </source>
</evidence>
<reference evidence="17 18" key="1">
    <citation type="journal article" date="2011" name="Nature">
        <title>A high-resolution map of human evolutionary constraint using 29 mammals.</title>
        <authorList>
            <person name="Lindblad-Toh K."/>
            <person name="Garber M."/>
            <person name="Zuk O."/>
            <person name="Lin M.F."/>
            <person name="Parker B.J."/>
            <person name="Washietl S."/>
            <person name="Kheradpour P."/>
            <person name="Ernst J."/>
            <person name="Jordan G."/>
            <person name="Mauceli E."/>
            <person name="Ward L.D."/>
            <person name="Lowe C.B."/>
            <person name="Holloway A.K."/>
            <person name="Clamp M."/>
            <person name="Gnerre S."/>
            <person name="Alfoldi J."/>
            <person name="Beal K."/>
            <person name="Chang J."/>
            <person name="Clawson H."/>
            <person name="Cuff J."/>
            <person name="Di Palma F."/>
            <person name="Fitzgerald S."/>
            <person name="Flicek P."/>
            <person name="Guttman M."/>
            <person name="Hubisz M.J."/>
            <person name="Jaffe D.B."/>
            <person name="Jungreis I."/>
            <person name="Kent W.J."/>
            <person name="Kostka D."/>
            <person name="Lara M."/>
            <person name="Martins A.L."/>
            <person name="Massingham T."/>
            <person name="Moltke I."/>
            <person name="Raney B.J."/>
            <person name="Rasmussen M.D."/>
            <person name="Robinson J."/>
            <person name="Stark A."/>
            <person name="Vilella A.J."/>
            <person name="Wen J."/>
            <person name="Xie X."/>
            <person name="Zody M.C."/>
            <person name="Baldwin J."/>
            <person name="Bloom T."/>
            <person name="Chin C.W."/>
            <person name="Heiman D."/>
            <person name="Nicol R."/>
            <person name="Nusbaum C."/>
            <person name="Young S."/>
            <person name="Wilkinson J."/>
            <person name="Worley K.C."/>
            <person name="Kovar C.L."/>
            <person name="Muzny D.M."/>
            <person name="Gibbs R.A."/>
            <person name="Cree A."/>
            <person name="Dihn H.H."/>
            <person name="Fowler G."/>
            <person name="Jhangiani S."/>
            <person name="Joshi V."/>
            <person name="Lee S."/>
            <person name="Lewis L.R."/>
            <person name="Nazareth L.V."/>
            <person name="Okwuonu G."/>
            <person name="Santibanez J."/>
            <person name="Warren W.C."/>
            <person name="Mardis E.R."/>
            <person name="Weinstock G.M."/>
            <person name="Wilson R.K."/>
            <person name="Delehaunty K."/>
            <person name="Dooling D."/>
            <person name="Fronik C."/>
            <person name="Fulton L."/>
            <person name="Fulton B."/>
            <person name="Graves T."/>
            <person name="Minx P."/>
            <person name="Sodergren E."/>
            <person name="Birney E."/>
            <person name="Margulies E.H."/>
            <person name="Herrero J."/>
            <person name="Green E.D."/>
            <person name="Haussler D."/>
            <person name="Siepel A."/>
            <person name="Goldman N."/>
            <person name="Pollard K.S."/>
            <person name="Pedersen J.S."/>
            <person name="Lander E.S."/>
            <person name="Kellis M."/>
        </authorList>
    </citation>
    <scope>NUCLEOTIDE SEQUENCE [LARGE SCALE GENOMIC DNA]</scope>
</reference>
<dbReference type="OMA" id="WDSPAPN"/>
<evidence type="ECO:0000256" key="4">
    <source>
        <dbReference type="ARBA" id="ARBA00022692"/>
    </source>
</evidence>
<keyword evidence="5" id="KW-0430">Lectin</keyword>
<dbReference type="EMBL" id="AAPE02007084">
    <property type="status" value="NOT_ANNOTATED_CDS"/>
    <property type="molecule type" value="Genomic_DNA"/>
</dbReference>
<dbReference type="SMART" id="SM00034">
    <property type="entry name" value="CLECT"/>
    <property type="match status" value="1"/>
</dbReference>
<dbReference type="FunFam" id="3.10.100.10:FF:000075">
    <property type="entry name" value="C-type lectin domain family 9 member A"/>
    <property type="match status" value="1"/>
</dbReference>
<dbReference type="GO" id="GO:0030246">
    <property type="term" value="F:carbohydrate binding"/>
    <property type="evidence" value="ECO:0007669"/>
    <property type="project" value="UniProtKB-KW"/>
</dbReference>
<keyword evidence="3" id="KW-0254">Endocytosis</keyword>
<evidence type="ECO:0000256" key="7">
    <source>
        <dbReference type="ARBA" id="ARBA00022989"/>
    </source>
</evidence>
<dbReference type="InParanoid" id="G1PCE6"/>
<evidence type="ECO:0000256" key="2">
    <source>
        <dbReference type="ARBA" id="ARBA00011738"/>
    </source>
</evidence>
<keyword evidence="6" id="KW-0735">Signal-anchor</keyword>
<keyword evidence="4 15" id="KW-0812">Transmembrane</keyword>
<dbReference type="PANTHER" id="PTHR47727:SF1">
    <property type="entry name" value="C-TYPE LECTIN DOMAIN FAMILY 9 MEMBER A"/>
    <property type="match status" value="1"/>
</dbReference>
<keyword evidence="10" id="KW-0675">Receptor</keyword>
<keyword evidence="11" id="KW-0325">Glycoprotein</keyword>
<organism evidence="17 18">
    <name type="scientific">Myotis lucifugus</name>
    <name type="common">Little brown bat</name>
    <dbReference type="NCBI Taxonomy" id="59463"/>
    <lineage>
        <taxon>Eukaryota</taxon>
        <taxon>Metazoa</taxon>
        <taxon>Chordata</taxon>
        <taxon>Craniata</taxon>
        <taxon>Vertebrata</taxon>
        <taxon>Euteleostomi</taxon>
        <taxon>Mammalia</taxon>
        <taxon>Eutheria</taxon>
        <taxon>Laurasiatheria</taxon>
        <taxon>Chiroptera</taxon>
        <taxon>Yangochiroptera</taxon>
        <taxon>Vespertilionidae</taxon>
        <taxon>Myotis</taxon>
    </lineage>
</organism>
<reference evidence="17" key="3">
    <citation type="submission" date="2025-09" db="UniProtKB">
        <authorList>
            <consortium name="Ensembl"/>
        </authorList>
    </citation>
    <scope>IDENTIFICATION</scope>
</reference>
<dbReference type="GO" id="GO:0016020">
    <property type="term" value="C:membrane"/>
    <property type="evidence" value="ECO:0007669"/>
    <property type="project" value="UniProtKB-SubCell"/>
</dbReference>
<dbReference type="Proteomes" id="UP000001074">
    <property type="component" value="Unassembled WGS sequence"/>
</dbReference>
<evidence type="ECO:0000256" key="3">
    <source>
        <dbReference type="ARBA" id="ARBA00022583"/>
    </source>
</evidence>
<evidence type="ECO:0000256" key="12">
    <source>
        <dbReference type="ARBA" id="ARBA00058175"/>
    </source>
</evidence>
<dbReference type="PANTHER" id="PTHR47727">
    <property type="entry name" value="C-TYPE LECTIN DOMAIN FAMILY 9 MEMBER A"/>
    <property type="match status" value="1"/>
</dbReference>
<feature type="domain" description="C-type lectin" evidence="16">
    <location>
        <begin position="146"/>
        <end position="259"/>
    </location>
</feature>
<dbReference type="STRING" id="59463.ENSMLUP00000008087"/>
<comment type="function">
    <text evidence="12">Functions as an endocytic receptor on a small subset of myeloid cells specialized for the uptake and processing of material from dead cells. Recognizes filamentous form of actin in association with particular actin-binding domains of cytoskeletal proteins, including spectrin, exposed when cell membranes are damaged, and mediate the cross-presentation of dead-cell associated antigens in a Syk-dependent manner.</text>
</comment>
<evidence type="ECO:0000259" key="16">
    <source>
        <dbReference type="PROSITE" id="PS50041"/>
    </source>
</evidence>
<dbReference type="eggNOG" id="KOG4297">
    <property type="taxonomic scope" value="Eukaryota"/>
</dbReference>
<keyword evidence="18" id="KW-1185">Reference proteome</keyword>
<dbReference type="InterPro" id="IPR001304">
    <property type="entry name" value="C-type_lectin-like"/>
</dbReference>
<dbReference type="InterPro" id="IPR016186">
    <property type="entry name" value="C-type_lectin-like/link_sf"/>
</dbReference>
<evidence type="ECO:0000256" key="11">
    <source>
        <dbReference type="ARBA" id="ARBA00023180"/>
    </source>
</evidence>
<dbReference type="PROSITE" id="PS50041">
    <property type="entry name" value="C_TYPE_LECTIN_2"/>
    <property type="match status" value="1"/>
</dbReference>
<reference evidence="17" key="2">
    <citation type="submission" date="2025-08" db="UniProtKB">
        <authorList>
            <consortium name="Ensembl"/>
        </authorList>
    </citation>
    <scope>IDENTIFICATION</scope>
</reference>
<dbReference type="Pfam" id="PF00059">
    <property type="entry name" value="Lectin_C"/>
    <property type="match status" value="1"/>
</dbReference>
<feature type="transmembrane region" description="Helical" evidence="15">
    <location>
        <begin position="35"/>
        <end position="59"/>
    </location>
</feature>
<proteinExistence type="predicted"/>
<dbReference type="InterPro" id="IPR033992">
    <property type="entry name" value="NKR-like_CTLD"/>
</dbReference>
<evidence type="ECO:0000256" key="14">
    <source>
        <dbReference type="SAM" id="MobiDB-lite"/>
    </source>
</evidence>
<dbReference type="GO" id="GO:0001819">
    <property type="term" value="P:positive regulation of cytokine production"/>
    <property type="evidence" value="ECO:0007669"/>
    <property type="project" value="Ensembl"/>
</dbReference>
<comment type="subunit">
    <text evidence="2">Homodimer.</text>
</comment>
<evidence type="ECO:0000256" key="8">
    <source>
        <dbReference type="ARBA" id="ARBA00023136"/>
    </source>
</evidence>
<dbReference type="Ensembl" id="ENSMLUT00000008874.2">
    <property type="protein sequence ID" value="ENSMLUP00000008087.2"/>
    <property type="gene ID" value="ENSMLUG00000008879.2"/>
</dbReference>
<dbReference type="HOGENOM" id="CLU_049894_9_0_1"/>
<protein>
    <recommendedName>
        <fullName evidence="13">C-type lectin domain family 9 member A</fullName>
    </recommendedName>
</protein>
<keyword evidence="7 15" id="KW-1133">Transmembrane helix</keyword>
<keyword evidence="8 15" id="KW-0472">Membrane</keyword>
<dbReference type="GeneTree" id="ENSGT00940000161796"/>
<dbReference type="EMBL" id="AAPE02007085">
    <property type="status" value="NOT_ANNOTATED_CDS"/>
    <property type="molecule type" value="Genomic_DNA"/>
</dbReference>
<evidence type="ECO:0000313" key="17">
    <source>
        <dbReference type="Ensembl" id="ENSMLUP00000008087.2"/>
    </source>
</evidence>